<sequence>MMRNKIERSLRAENSQARKRSAYRSEPGATIRAIAPVAAIPFVRPGK</sequence>
<accession>A0ABT9PV28</accession>
<protein>
    <recommendedName>
        <fullName evidence="4">Transposase</fullName>
    </recommendedName>
</protein>
<dbReference type="Proteomes" id="UP001241472">
    <property type="component" value="Unassembled WGS sequence"/>
</dbReference>
<proteinExistence type="predicted"/>
<feature type="region of interest" description="Disordered" evidence="1">
    <location>
        <begin position="1"/>
        <end position="26"/>
    </location>
</feature>
<dbReference type="RefSeq" id="WP_306835552.1">
    <property type="nucleotide sequence ID" value="NZ_JAUSRF010000008.1"/>
</dbReference>
<name>A0ABT9PV28_9HYPH</name>
<gene>
    <name evidence="2" type="ORF">J2T09_002800</name>
</gene>
<comment type="caution">
    <text evidence="2">The sequence shown here is derived from an EMBL/GenBank/DDBJ whole genome shotgun (WGS) entry which is preliminary data.</text>
</comment>
<evidence type="ECO:0008006" key="4">
    <source>
        <dbReference type="Google" id="ProtNLM"/>
    </source>
</evidence>
<organism evidence="2 3">
    <name type="scientific">Neorhizobium huautlense</name>
    <dbReference type="NCBI Taxonomy" id="67774"/>
    <lineage>
        <taxon>Bacteria</taxon>
        <taxon>Pseudomonadati</taxon>
        <taxon>Pseudomonadota</taxon>
        <taxon>Alphaproteobacteria</taxon>
        <taxon>Hyphomicrobiales</taxon>
        <taxon>Rhizobiaceae</taxon>
        <taxon>Rhizobium/Agrobacterium group</taxon>
        <taxon>Neorhizobium</taxon>
    </lineage>
</organism>
<evidence type="ECO:0000313" key="2">
    <source>
        <dbReference type="EMBL" id="MDP9838040.1"/>
    </source>
</evidence>
<evidence type="ECO:0000256" key="1">
    <source>
        <dbReference type="SAM" id="MobiDB-lite"/>
    </source>
</evidence>
<reference evidence="2 3" key="1">
    <citation type="submission" date="2023-07" db="EMBL/GenBank/DDBJ databases">
        <title>Sorghum-associated microbial communities from plants grown in Nebraska, USA.</title>
        <authorList>
            <person name="Schachtman D."/>
        </authorList>
    </citation>
    <scope>NUCLEOTIDE SEQUENCE [LARGE SCALE GENOMIC DNA]</scope>
    <source>
        <strain evidence="2 3">DS1307</strain>
    </source>
</reference>
<feature type="compositionally biased region" description="Basic and acidic residues" evidence="1">
    <location>
        <begin position="1"/>
        <end position="11"/>
    </location>
</feature>
<keyword evidence="3" id="KW-1185">Reference proteome</keyword>
<evidence type="ECO:0000313" key="3">
    <source>
        <dbReference type="Proteomes" id="UP001241472"/>
    </source>
</evidence>
<dbReference type="EMBL" id="JAUSRF010000008">
    <property type="protein sequence ID" value="MDP9838040.1"/>
    <property type="molecule type" value="Genomic_DNA"/>
</dbReference>